<name>A0AA88LG20_ARTSF</name>
<dbReference type="GO" id="GO:0019985">
    <property type="term" value="P:translesion synthesis"/>
    <property type="evidence" value="ECO:0007669"/>
    <property type="project" value="TreeGrafter"/>
</dbReference>
<evidence type="ECO:0000256" key="1">
    <source>
        <dbReference type="ARBA" id="ARBA00004123"/>
    </source>
</evidence>
<dbReference type="Gene3D" id="3.70.10.10">
    <property type="match status" value="1"/>
</dbReference>
<dbReference type="CDD" id="cd00577">
    <property type="entry name" value="PCNA"/>
    <property type="match status" value="1"/>
</dbReference>
<reference evidence="10" key="1">
    <citation type="submission" date="2023-07" db="EMBL/GenBank/DDBJ databases">
        <title>Chromosome-level genome assembly of Artemia franciscana.</title>
        <authorList>
            <person name="Jo E."/>
        </authorList>
    </citation>
    <scope>NUCLEOTIDE SEQUENCE</scope>
    <source>
        <tissue evidence="10">Whole body</tissue>
    </source>
</reference>
<dbReference type="Proteomes" id="UP001187531">
    <property type="component" value="Unassembled WGS sequence"/>
</dbReference>
<evidence type="ECO:0000259" key="9">
    <source>
        <dbReference type="Pfam" id="PF02747"/>
    </source>
</evidence>
<gene>
    <name evidence="10" type="ORF">QYM36_000059</name>
</gene>
<comment type="subcellular location">
    <subcellularLocation>
        <location evidence="1 6">Nucleus</location>
    </subcellularLocation>
</comment>
<keyword evidence="3 7" id="KW-0235">DNA replication</keyword>
<dbReference type="GO" id="GO:0006272">
    <property type="term" value="P:leading strand elongation"/>
    <property type="evidence" value="ECO:0007669"/>
    <property type="project" value="TreeGrafter"/>
</dbReference>
<evidence type="ECO:0000256" key="7">
    <source>
        <dbReference type="RuleBase" id="RU003671"/>
    </source>
</evidence>
<dbReference type="PROSITE" id="PS01251">
    <property type="entry name" value="PCNA_1"/>
    <property type="match status" value="1"/>
</dbReference>
<evidence type="ECO:0000256" key="4">
    <source>
        <dbReference type="ARBA" id="ARBA00023125"/>
    </source>
</evidence>
<dbReference type="PRINTS" id="PR00339">
    <property type="entry name" value="PCNACYCLIN"/>
</dbReference>
<protein>
    <recommendedName>
        <fullName evidence="6">DNA sliding clamp PCNA</fullName>
    </recommendedName>
</protein>
<evidence type="ECO:0000256" key="6">
    <source>
        <dbReference type="RuleBase" id="RU000641"/>
    </source>
</evidence>
<evidence type="ECO:0000259" key="8">
    <source>
        <dbReference type="Pfam" id="PF00705"/>
    </source>
</evidence>
<dbReference type="Pfam" id="PF02747">
    <property type="entry name" value="PCNA_C"/>
    <property type="match status" value="1"/>
</dbReference>
<dbReference type="SUPFAM" id="SSF55979">
    <property type="entry name" value="DNA clamp"/>
    <property type="match status" value="2"/>
</dbReference>
<dbReference type="Pfam" id="PF00705">
    <property type="entry name" value="PCNA_N"/>
    <property type="match status" value="1"/>
</dbReference>
<feature type="domain" description="Proliferating cell nuclear antigen PCNA C-terminal" evidence="9">
    <location>
        <begin position="127"/>
        <end position="254"/>
    </location>
</feature>
<dbReference type="GO" id="GO:0042542">
    <property type="term" value="P:response to hydrogen peroxide"/>
    <property type="evidence" value="ECO:0007669"/>
    <property type="project" value="UniProtKB-ARBA"/>
</dbReference>
<dbReference type="AlphaFoldDB" id="A0AA88LG20"/>
<dbReference type="GO" id="GO:0030337">
    <property type="term" value="F:DNA polymerase processivity factor activity"/>
    <property type="evidence" value="ECO:0007669"/>
    <property type="project" value="InterPro"/>
</dbReference>
<dbReference type="GO" id="GO:0006298">
    <property type="term" value="P:mismatch repair"/>
    <property type="evidence" value="ECO:0007669"/>
    <property type="project" value="TreeGrafter"/>
</dbReference>
<keyword evidence="4 7" id="KW-0238">DNA-binding</keyword>
<evidence type="ECO:0000256" key="5">
    <source>
        <dbReference type="ARBA" id="ARBA00023242"/>
    </source>
</evidence>
<comment type="similarity">
    <text evidence="2 7">Belongs to the PCNA family.</text>
</comment>
<dbReference type="InterPro" id="IPR022648">
    <property type="entry name" value="Pr_cel_nuc_antig_N"/>
</dbReference>
<dbReference type="InterPro" id="IPR022659">
    <property type="entry name" value="Pr_cel_nuc_antig_CS"/>
</dbReference>
<dbReference type="PANTHER" id="PTHR11352">
    <property type="entry name" value="PROLIFERATING CELL NUCLEAR ANTIGEN"/>
    <property type="match status" value="1"/>
</dbReference>
<dbReference type="NCBIfam" id="TIGR00590">
    <property type="entry name" value="pcna"/>
    <property type="match status" value="1"/>
</dbReference>
<sequence length="260" mass="28745">MFEARLTQGALLKKILDAIKDLVNEAVWDCSDSGISLQAMDNSHVSLVSLNLKAEGFDKYRCDRNLSLGMNLTSMSKILKCSSSDDIITMKAQDSADTVTFTFEAPSQDKVSDYEMKLMNLDQEHLGIPETDYACIVKMPAGEFARIVRDLSQFGESVVICCTKEGVKFSASGDIGTGNIKLAQNKNVDKEEEAVIIEMNEPVTLTFACRYLNSFTKATPLSSQVSLSMSPDVPLVVEYKVPELGFVRYYLAPKIEDEES</sequence>
<dbReference type="EMBL" id="JAVRJZ010000002">
    <property type="protein sequence ID" value="KAK2725429.1"/>
    <property type="molecule type" value="Genomic_DNA"/>
</dbReference>
<evidence type="ECO:0000256" key="2">
    <source>
        <dbReference type="ARBA" id="ARBA00010462"/>
    </source>
</evidence>
<dbReference type="GO" id="GO:0006275">
    <property type="term" value="P:regulation of DNA replication"/>
    <property type="evidence" value="ECO:0007669"/>
    <property type="project" value="InterPro"/>
</dbReference>
<evidence type="ECO:0000313" key="10">
    <source>
        <dbReference type="EMBL" id="KAK2725429.1"/>
    </source>
</evidence>
<dbReference type="InterPro" id="IPR046938">
    <property type="entry name" value="DNA_clamp_sf"/>
</dbReference>
<comment type="function">
    <text evidence="6">This protein is an auxiliary protein of DNA polymerase delta and is involved in the control of eukaryotic DNA replication by increasing the polymerase's processivity during elongation of the leading strand.</text>
</comment>
<comment type="caution">
    <text evidence="10">The sequence shown here is derived from an EMBL/GenBank/DDBJ whole genome shotgun (WGS) entry which is preliminary data.</text>
</comment>
<evidence type="ECO:0000313" key="11">
    <source>
        <dbReference type="Proteomes" id="UP001187531"/>
    </source>
</evidence>
<keyword evidence="5 6" id="KW-0539">Nucleus</keyword>
<dbReference type="GO" id="GO:0043626">
    <property type="term" value="C:PCNA complex"/>
    <property type="evidence" value="ECO:0007669"/>
    <property type="project" value="TreeGrafter"/>
</dbReference>
<dbReference type="HAMAP" id="MF_00317">
    <property type="entry name" value="DNApol_clamp_arch"/>
    <property type="match status" value="1"/>
</dbReference>
<dbReference type="InterPro" id="IPR022649">
    <property type="entry name" value="Pr_cel_nuc_antig_C"/>
</dbReference>
<evidence type="ECO:0000256" key="3">
    <source>
        <dbReference type="ARBA" id="ARBA00022705"/>
    </source>
</evidence>
<dbReference type="InterPro" id="IPR000730">
    <property type="entry name" value="Pr_cel_nuc_antig"/>
</dbReference>
<dbReference type="GO" id="GO:0003677">
    <property type="term" value="F:DNA binding"/>
    <property type="evidence" value="ECO:0007669"/>
    <property type="project" value="UniProtKB-KW"/>
</dbReference>
<feature type="domain" description="Proliferating cell nuclear antigen PCNA N-terminal" evidence="8">
    <location>
        <begin position="1"/>
        <end position="125"/>
    </location>
</feature>
<dbReference type="PANTHER" id="PTHR11352:SF0">
    <property type="entry name" value="PROLIFERATING CELL NUCLEAR ANTIGEN"/>
    <property type="match status" value="1"/>
</dbReference>
<keyword evidence="11" id="KW-1185">Reference proteome</keyword>
<organism evidence="10 11">
    <name type="scientific">Artemia franciscana</name>
    <name type="common">Brine shrimp</name>
    <name type="synonym">Artemia sanfranciscana</name>
    <dbReference type="NCBI Taxonomy" id="6661"/>
    <lineage>
        <taxon>Eukaryota</taxon>
        <taxon>Metazoa</taxon>
        <taxon>Ecdysozoa</taxon>
        <taxon>Arthropoda</taxon>
        <taxon>Crustacea</taxon>
        <taxon>Branchiopoda</taxon>
        <taxon>Anostraca</taxon>
        <taxon>Artemiidae</taxon>
        <taxon>Artemia</taxon>
    </lineage>
</organism>
<proteinExistence type="inferred from homology"/>
<accession>A0AA88LG20</accession>
<dbReference type="PROSITE" id="PS00293">
    <property type="entry name" value="PCNA_2"/>
    <property type="match status" value="1"/>
</dbReference>
<dbReference type="FunFam" id="3.70.10.10:FF:000001">
    <property type="entry name" value="Proliferating cell nuclear antigen"/>
    <property type="match status" value="1"/>
</dbReference>
<dbReference type="GO" id="GO:0072702">
    <property type="term" value="P:response to methyl methanesulfonate"/>
    <property type="evidence" value="ECO:0007669"/>
    <property type="project" value="UniProtKB-ARBA"/>
</dbReference>